<dbReference type="Proteomes" id="UP001244011">
    <property type="component" value="Unassembled WGS sequence"/>
</dbReference>
<gene>
    <name evidence="1" type="ORF">QBC33DRAFT_517136</name>
</gene>
<dbReference type="RefSeq" id="XP_060281129.1">
    <property type="nucleotide sequence ID" value="XM_060426172.1"/>
</dbReference>
<keyword evidence="2" id="KW-1185">Reference proteome</keyword>
<organism evidence="1 2">
    <name type="scientific">Phialemonium atrogriseum</name>
    <dbReference type="NCBI Taxonomy" id="1093897"/>
    <lineage>
        <taxon>Eukaryota</taxon>
        <taxon>Fungi</taxon>
        <taxon>Dikarya</taxon>
        <taxon>Ascomycota</taxon>
        <taxon>Pezizomycotina</taxon>
        <taxon>Sordariomycetes</taxon>
        <taxon>Sordariomycetidae</taxon>
        <taxon>Cephalothecales</taxon>
        <taxon>Cephalothecaceae</taxon>
        <taxon>Phialemonium</taxon>
    </lineage>
</organism>
<accession>A0AAJ0BZH0</accession>
<dbReference type="AlphaFoldDB" id="A0AAJ0BZH0"/>
<reference evidence="1" key="1">
    <citation type="submission" date="2023-06" db="EMBL/GenBank/DDBJ databases">
        <title>Genome-scale phylogeny and comparative genomics of the fungal order Sordariales.</title>
        <authorList>
            <consortium name="Lawrence Berkeley National Laboratory"/>
            <person name="Hensen N."/>
            <person name="Bonometti L."/>
            <person name="Westerberg I."/>
            <person name="Brannstrom I.O."/>
            <person name="Guillou S."/>
            <person name="Cros-Aarteil S."/>
            <person name="Calhoun S."/>
            <person name="Haridas S."/>
            <person name="Kuo A."/>
            <person name="Mondo S."/>
            <person name="Pangilinan J."/>
            <person name="Riley R."/>
            <person name="Labutti K."/>
            <person name="Andreopoulos B."/>
            <person name="Lipzen A."/>
            <person name="Chen C."/>
            <person name="Yanf M."/>
            <person name="Daum C."/>
            <person name="Ng V."/>
            <person name="Clum A."/>
            <person name="Steindorff A."/>
            <person name="Ohm R."/>
            <person name="Martin F."/>
            <person name="Silar P."/>
            <person name="Natvig D."/>
            <person name="Lalanne C."/>
            <person name="Gautier V."/>
            <person name="Ament-Velasquez S.L."/>
            <person name="Kruys A."/>
            <person name="Hutchinson M.I."/>
            <person name="Powell A.J."/>
            <person name="Barry K."/>
            <person name="Miller A.N."/>
            <person name="Grigoriev I.V."/>
            <person name="Debuchy R."/>
            <person name="Gladieux P."/>
            <person name="Thoren M.H."/>
            <person name="Johannesson H."/>
        </authorList>
    </citation>
    <scope>NUCLEOTIDE SEQUENCE</scope>
    <source>
        <strain evidence="1">8032-3</strain>
    </source>
</reference>
<proteinExistence type="predicted"/>
<dbReference type="EMBL" id="MU839017">
    <property type="protein sequence ID" value="KAK1764916.1"/>
    <property type="molecule type" value="Genomic_DNA"/>
</dbReference>
<dbReference type="GeneID" id="85309359"/>
<evidence type="ECO:0000313" key="2">
    <source>
        <dbReference type="Proteomes" id="UP001244011"/>
    </source>
</evidence>
<sequence>MAIGLMASHAAAKPIDDMAIAKAVERGKLIKTSDVSEVDKRACAACGVYLCSGKNFTGECYWGCYPARTLIEIDSYWRTHVASVGPDPGCYCTIGTPKLSSCEGFQYPGGNLGDTQCWGNVANNEGFDAWDTNYETQVEWGYQKKTLLISNDKTGSGSGYSGMDLPNKHDSRAMLIDKAPGKFVDWQTDDWSTNTLVEVRIYGPVLAKRSTGTWNSHEL</sequence>
<evidence type="ECO:0000313" key="1">
    <source>
        <dbReference type="EMBL" id="KAK1764916.1"/>
    </source>
</evidence>
<comment type="caution">
    <text evidence="1">The sequence shown here is derived from an EMBL/GenBank/DDBJ whole genome shotgun (WGS) entry which is preliminary data.</text>
</comment>
<protein>
    <submittedName>
        <fullName evidence="1">Uncharacterized protein</fullName>
    </submittedName>
</protein>
<name>A0AAJ0BZH0_9PEZI</name>